<protein>
    <recommendedName>
        <fullName evidence="9">Probable GTP-binding protein EngB</fullName>
    </recommendedName>
</protein>
<keyword evidence="3" id="KW-0479">Metal-binding</keyword>
<organism evidence="11 12">
    <name type="scientific">Arthrospiribacter ruber</name>
    <dbReference type="NCBI Taxonomy" id="2487934"/>
    <lineage>
        <taxon>Bacteria</taxon>
        <taxon>Pseudomonadati</taxon>
        <taxon>Bacteroidota</taxon>
        <taxon>Cytophagia</taxon>
        <taxon>Cytophagales</taxon>
        <taxon>Cyclobacteriaceae</taxon>
        <taxon>Arthrospiribacter</taxon>
    </lineage>
</organism>
<proteinExistence type="inferred from homology"/>
<dbReference type="CDD" id="cd01876">
    <property type="entry name" value="YihA_EngB"/>
    <property type="match status" value="1"/>
</dbReference>
<keyword evidence="8 9" id="KW-0131">Cell cycle</keyword>
<name>A0A951IY64_9BACT</name>
<evidence type="ECO:0000256" key="8">
    <source>
        <dbReference type="ARBA" id="ARBA00023306"/>
    </source>
</evidence>
<evidence type="ECO:0000256" key="3">
    <source>
        <dbReference type="ARBA" id="ARBA00022723"/>
    </source>
</evidence>
<evidence type="ECO:0000256" key="6">
    <source>
        <dbReference type="ARBA" id="ARBA00023134"/>
    </source>
</evidence>
<dbReference type="GO" id="GO:0046872">
    <property type="term" value="F:metal ion binding"/>
    <property type="evidence" value="ECO:0007669"/>
    <property type="project" value="UniProtKB-KW"/>
</dbReference>
<dbReference type="PANTHER" id="PTHR11649">
    <property type="entry name" value="MSS1/TRME-RELATED GTP-BINDING PROTEIN"/>
    <property type="match status" value="1"/>
</dbReference>
<dbReference type="AlphaFoldDB" id="A0A951IY64"/>
<evidence type="ECO:0000313" key="11">
    <source>
        <dbReference type="EMBL" id="MBW3468958.1"/>
    </source>
</evidence>
<comment type="function">
    <text evidence="9">Necessary for normal cell division and for the maintenance of normal septation.</text>
</comment>
<evidence type="ECO:0000256" key="2">
    <source>
        <dbReference type="ARBA" id="ARBA00022618"/>
    </source>
</evidence>
<keyword evidence="5" id="KW-0460">Magnesium</keyword>
<evidence type="ECO:0000256" key="9">
    <source>
        <dbReference type="HAMAP-Rule" id="MF_00321"/>
    </source>
</evidence>
<dbReference type="Pfam" id="PF01926">
    <property type="entry name" value="MMR_HSR1"/>
    <property type="match status" value="1"/>
</dbReference>
<dbReference type="InterPro" id="IPR006073">
    <property type="entry name" value="GTP-bd"/>
</dbReference>
<keyword evidence="6 9" id="KW-0342">GTP-binding</keyword>
<evidence type="ECO:0000256" key="4">
    <source>
        <dbReference type="ARBA" id="ARBA00022741"/>
    </source>
</evidence>
<comment type="similarity">
    <text evidence="9">Belongs to the TRAFAC class TrmE-Era-EngA-EngB-Septin-like GTPase superfamily. EngB GTPase family.</text>
</comment>
<evidence type="ECO:0000313" key="12">
    <source>
        <dbReference type="Proteomes" id="UP000727490"/>
    </source>
</evidence>
<dbReference type="NCBIfam" id="TIGR03598">
    <property type="entry name" value="GTPase_YsxC"/>
    <property type="match status" value="1"/>
</dbReference>
<evidence type="ECO:0000256" key="1">
    <source>
        <dbReference type="ARBA" id="ARBA00001946"/>
    </source>
</evidence>
<keyword evidence="4 9" id="KW-0547">Nucleotide-binding</keyword>
<sequence>MIKNAKFVISNTDYKKCPPPNMPEFAFIGRSNVGKSSLINMLTNNKNLAKTSGKPGKTQLINHFEINGNWYMVDLPGYGFAKVSKSIKSTWEKMISDYLTNRENLVAVCVLIDSRLDPQQIDLEFITWCGQQEIPFVIIFTKSDKQGKSKTQGTVKKFLDECIKIFGDAPDYFVTSAQNAEGKEDVISFIDNEVNEYYDSLK</sequence>
<dbReference type="RefSeq" id="WP_219291107.1">
    <property type="nucleotide sequence ID" value="NZ_RPHB01000006.1"/>
</dbReference>
<accession>A0A951IY64</accession>
<dbReference type="FunFam" id="3.40.50.300:FF:000098">
    <property type="entry name" value="Probable GTP-binding protein EngB"/>
    <property type="match status" value="1"/>
</dbReference>
<dbReference type="GO" id="GO:0005525">
    <property type="term" value="F:GTP binding"/>
    <property type="evidence" value="ECO:0007669"/>
    <property type="project" value="UniProtKB-UniRule"/>
</dbReference>
<keyword evidence="7 9" id="KW-0717">Septation</keyword>
<keyword evidence="12" id="KW-1185">Reference proteome</keyword>
<dbReference type="PANTHER" id="PTHR11649:SF13">
    <property type="entry name" value="ENGB-TYPE G DOMAIN-CONTAINING PROTEIN"/>
    <property type="match status" value="1"/>
</dbReference>
<gene>
    <name evidence="9" type="primary">engB</name>
    <name evidence="11" type="ORF">EGN73_14235</name>
</gene>
<dbReference type="InterPro" id="IPR019987">
    <property type="entry name" value="GTP-bd_ribosome_bio_YsxC"/>
</dbReference>
<dbReference type="PROSITE" id="PS51706">
    <property type="entry name" value="G_ENGB"/>
    <property type="match status" value="1"/>
</dbReference>
<dbReference type="InterPro" id="IPR030393">
    <property type="entry name" value="G_ENGB_dom"/>
</dbReference>
<dbReference type="Proteomes" id="UP000727490">
    <property type="component" value="Unassembled WGS sequence"/>
</dbReference>
<evidence type="ECO:0000259" key="10">
    <source>
        <dbReference type="PROSITE" id="PS51706"/>
    </source>
</evidence>
<dbReference type="HAMAP" id="MF_00321">
    <property type="entry name" value="GTPase_EngB"/>
    <property type="match status" value="1"/>
</dbReference>
<evidence type="ECO:0000256" key="5">
    <source>
        <dbReference type="ARBA" id="ARBA00022842"/>
    </source>
</evidence>
<comment type="caution">
    <text evidence="11">The sequence shown here is derived from an EMBL/GenBank/DDBJ whole genome shotgun (WGS) entry which is preliminary data.</text>
</comment>
<keyword evidence="2 9" id="KW-0132">Cell division</keyword>
<reference evidence="11 12" key="1">
    <citation type="journal article" date="2020" name="Syst. Appl. Microbiol.">
        <title>Arthrospiribacter ruber gen. nov., sp. nov., a novel bacterium isolated from Arthrospira cultures.</title>
        <authorList>
            <person name="Waleron M."/>
            <person name="Misztak A."/>
            <person name="Waleron M.M."/>
            <person name="Furmaniak M."/>
            <person name="Mrozik A."/>
            <person name="Waleron K."/>
        </authorList>
    </citation>
    <scope>NUCLEOTIDE SEQUENCE [LARGE SCALE GENOMIC DNA]</scope>
    <source>
        <strain evidence="11 12">DPMB0001</strain>
    </source>
</reference>
<feature type="domain" description="EngB-type G" evidence="10">
    <location>
        <begin position="21"/>
        <end position="196"/>
    </location>
</feature>
<evidence type="ECO:0000256" key="7">
    <source>
        <dbReference type="ARBA" id="ARBA00023210"/>
    </source>
</evidence>
<dbReference type="GO" id="GO:0000917">
    <property type="term" value="P:division septum assembly"/>
    <property type="evidence" value="ECO:0007669"/>
    <property type="project" value="UniProtKB-KW"/>
</dbReference>
<dbReference type="EMBL" id="RPHB01000006">
    <property type="protein sequence ID" value="MBW3468958.1"/>
    <property type="molecule type" value="Genomic_DNA"/>
</dbReference>
<comment type="cofactor">
    <cofactor evidence="1">
        <name>Mg(2+)</name>
        <dbReference type="ChEBI" id="CHEBI:18420"/>
    </cofactor>
</comment>